<feature type="domain" description="Alanine dehydrogenase/pyridine nucleotide transhydrogenase N-terminal" evidence="10">
    <location>
        <begin position="4"/>
        <end position="137"/>
    </location>
</feature>
<dbReference type="GO" id="GO:0000286">
    <property type="term" value="F:alanine dehydrogenase activity"/>
    <property type="evidence" value="ECO:0007669"/>
    <property type="project" value="UniProtKB-UniRule"/>
</dbReference>
<feature type="binding site" evidence="8">
    <location>
        <position position="134"/>
    </location>
    <ligand>
        <name>NAD(+)</name>
        <dbReference type="ChEBI" id="CHEBI:57540"/>
    </ligand>
</feature>
<comment type="caution">
    <text evidence="11">The sequence shown here is derived from an EMBL/GenBank/DDBJ whole genome shotgun (WGS) entry which is preliminary data.</text>
</comment>
<evidence type="ECO:0000256" key="3">
    <source>
        <dbReference type="ARBA" id="ARBA00023002"/>
    </source>
</evidence>
<evidence type="ECO:0000256" key="6">
    <source>
        <dbReference type="PIRSR" id="PIRSR000183-1"/>
    </source>
</evidence>
<dbReference type="SUPFAM" id="SSF51735">
    <property type="entry name" value="NAD(P)-binding Rossmann-fold domains"/>
    <property type="match status" value="1"/>
</dbReference>
<accession>A0A840AW71</accession>
<feature type="binding site" evidence="7">
    <location>
        <position position="75"/>
    </location>
    <ligand>
        <name>substrate</name>
    </ligand>
</feature>
<feature type="binding site" evidence="8">
    <location>
        <begin position="239"/>
        <end position="240"/>
    </location>
    <ligand>
        <name>NAD(+)</name>
        <dbReference type="ChEBI" id="CHEBI:57540"/>
    </ligand>
</feature>
<dbReference type="GO" id="GO:0005886">
    <property type="term" value="C:plasma membrane"/>
    <property type="evidence" value="ECO:0007669"/>
    <property type="project" value="TreeGrafter"/>
</dbReference>
<feature type="domain" description="Alanine dehydrogenase/pyridine nucleotide transhydrogenase NAD(H)-binding" evidence="9">
    <location>
        <begin position="149"/>
        <end position="297"/>
    </location>
</feature>
<dbReference type="Pfam" id="PF05222">
    <property type="entry name" value="AlaDh_PNT_N"/>
    <property type="match status" value="1"/>
</dbReference>
<dbReference type="InterPro" id="IPR007886">
    <property type="entry name" value="AlaDH/PNT_N"/>
</dbReference>
<dbReference type="InterPro" id="IPR007698">
    <property type="entry name" value="AlaDH/PNT_NAD(H)-bd"/>
</dbReference>
<dbReference type="GO" id="GO:0000166">
    <property type="term" value="F:nucleotide binding"/>
    <property type="evidence" value="ECO:0007669"/>
    <property type="project" value="UniProtKB-KW"/>
</dbReference>
<evidence type="ECO:0000259" key="9">
    <source>
        <dbReference type="SMART" id="SM01002"/>
    </source>
</evidence>
<keyword evidence="4 5" id="KW-0520">NAD</keyword>
<dbReference type="NCBIfam" id="TIGR00518">
    <property type="entry name" value="alaDH"/>
    <property type="match status" value="1"/>
</dbReference>
<organism evidence="11 12">
    <name type="scientific">Sphingorhabdus rigui</name>
    <dbReference type="NCBI Taxonomy" id="1282858"/>
    <lineage>
        <taxon>Bacteria</taxon>
        <taxon>Pseudomonadati</taxon>
        <taxon>Pseudomonadota</taxon>
        <taxon>Alphaproteobacteria</taxon>
        <taxon>Sphingomonadales</taxon>
        <taxon>Sphingomonadaceae</taxon>
        <taxon>Sphingorhabdus</taxon>
    </lineage>
</organism>
<feature type="binding site" evidence="8">
    <location>
        <begin position="298"/>
        <end position="301"/>
    </location>
    <ligand>
        <name>NAD(+)</name>
        <dbReference type="ChEBI" id="CHEBI:57540"/>
    </ligand>
</feature>
<dbReference type="InterPro" id="IPR036291">
    <property type="entry name" value="NAD(P)-bd_dom_sf"/>
</dbReference>
<keyword evidence="8" id="KW-0547">Nucleotide-binding</keyword>
<evidence type="ECO:0000313" key="11">
    <source>
        <dbReference type="EMBL" id="MBB3942579.1"/>
    </source>
</evidence>
<feature type="active site" description="Proton donor/acceptor" evidence="6">
    <location>
        <position position="270"/>
    </location>
</feature>
<evidence type="ECO:0000256" key="5">
    <source>
        <dbReference type="PIRNR" id="PIRNR000183"/>
    </source>
</evidence>
<evidence type="ECO:0000256" key="7">
    <source>
        <dbReference type="PIRSR" id="PIRSR000183-2"/>
    </source>
</evidence>
<evidence type="ECO:0000256" key="4">
    <source>
        <dbReference type="ARBA" id="ARBA00023027"/>
    </source>
</evidence>
<evidence type="ECO:0000256" key="2">
    <source>
        <dbReference type="ARBA" id="ARBA00012897"/>
    </source>
</evidence>
<feature type="binding site" evidence="7">
    <location>
        <position position="15"/>
    </location>
    <ligand>
        <name>substrate</name>
    </ligand>
</feature>
<evidence type="ECO:0000313" key="12">
    <source>
        <dbReference type="Proteomes" id="UP000581447"/>
    </source>
</evidence>
<sequence>MRVGVPSEIKVHEYRVGLTPGAVREYVAHGHQVMVQSGAGAGIMASDDAYRAAGAEIAATAAEIFAGCDMIVKVKEPQPSEWVLLRPGQLLFTYLHLAPDPEQAKGLIASGCTAIAYETVTDDKGTLPLLAPMSEVAGRLAIEAAGEAMRRSKGGAGILLGGVPGVPAGRVTVLGGGVVGTHAARMAVGLGAEVTIVDRSIPRLRQLDELFNGRVRTRYSTLETIDHEISIADAVIGAVLIPGASAPKLVTREMLKHMKPGSVLVDVAIDQGGCFETSHATTHAEPTYVVDGIIHYCVANMPGAVPQTSAAALNNATLPYGLALASKGTAALDGGTETGRGLLAGLNVHRGKVTSQAVAESLGLDFVTPESALAA</sequence>
<dbReference type="EMBL" id="JACIEA010000001">
    <property type="protein sequence ID" value="MBB3942579.1"/>
    <property type="molecule type" value="Genomic_DNA"/>
</dbReference>
<dbReference type="SMART" id="SM01003">
    <property type="entry name" value="AlaDh_PNT_N"/>
    <property type="match status" value="1"/>
</dbReference>
<dbReference type="EC" id="1.4.1.1" evidence="2 5"/>
<dbReference type="AlphaFoldDB" id="A0A840AW71"/>
<dbReference type="RefSeq" id="WP_183940287.1">
    <property type="nucleotide sequence ID" value="NZ_BAABBG010000001.1"/>
</dbReference>
<dbReference type="CDD" id="cd05305">
    <property type="entry name" value="L-AlaDH"/>
    <property type="match status" value="1"/>
</dbReference>
<feature type="binding site" evidence="8">
    <location>
        <begin position="267"/>
        <end position="270"/>
    </location>
    <ligand>
        <name>NAD(+)</name>
        <dbReference type="ChEBI" id="CHEBI:57540"/>
    </ligand>
</feature>
<comment type="catalytic activity">
    <reaction evidence="5">
        <text>L-alanine + NAD(+) + H2O = pyruvate + NH4(+) + NADH + H(+)</text>
        <dbReference type="Rhea" id="RHEA:18405"/>
        <dbReference type="ChEBI" id="CHEBI:15361"/>
        <dbReference type="ChEBI" id="CHEBI:15377"/>
        <dbReference type="ChEBI" id="CHEBI:15378"/>
        <dbReference type="ChEBI" id="CHEBI:28938"/>
        <dbReference type="ChEBI" id="CHEBI:57540"/>
        <dbReference type="ChEBI" id="CHEBI:57945"/>
        <dbReference type="ChEBI" id="CHEBI:57972"/>
        <dbReference type="EC" id="1.4.1.1"/>
    </reaction>
</comment>
<protein>
    <recommendedName>
        <fullName evidence="2 5">Alanine dehydrogenase</fullName>
        <ecNumber evidence="2 5">1.4.1.1</ecNumber>
    </recommendedName>
</protein>
<evidence type="ECO:0000256" key="1">
    <source>
        <dbReference type="ARBA" id="ARBA00005689"/>
    </source>
</evidence>
<dbReference type="FunFam" id="3.40.50.720:FF:000049">
    <property type="entry name" value="Alanine dehydrogenase"/>
    <property type="match status" value="1"/>
</dbReference>
<dbReference type="Proteomes" id="UP000581447">
    <property type="component" value="Unassembled WGS sequence"/>
</dbReference>
<dbReference type="PANTHER" id="PTHR42795:SF1">
    <property type="entry name" value="ALANINE DEHYDROGENASE"/>
    <property type="match status" value="1"/>
</dbReference>
<feature type="binding site" evidence="8">
    <location>
        <position position="220"/>
    </location>
    <ligand>
        <name>NAD(+)</name>
        <dbReference type="ChEBI" id="CHEBI:57540"/>
    </ligand>
</feature>
<dbReference type="InterPro" id="IPR008141">
    <property type="entry name" value="Ala_DH"/>
</dbReference>
<keyword evidence="3 5" id="KW-0560">Oxidoreductase</keyword>
<dbReference type="SUPFAM" id="SSF52283">
    <property type="entry name" value="Formate/glycerate dehydrogenase catalytic domain-like"/>
    <property type="match status" value="1"/>
</dbReference>
<dbReference type="PROSITE" id="PS00837">
    <property type="entry name" value="ALADH_PNT_2"/>
    <property type="match status" value="1"/>
</dbReference>
<evidence type="ECO:0000256" key="8">
    <source>
        <dbReference type="PIRSR" id="PIRSR000183-3"/>
    </source>
</evidence>
<dbReference type="GO" id="GO:0042853">
    <property type="term" value="P:L-alanine catabolic process"/>
    <property type="evidence" value="ECO:0007669"/>
    <property type="project" value="InterPro"/>
</dbReference>
<feature type="binding site" evidence="8">
    <location>
        <position position="203"/>
    </location>
    <ligand>
        <name>NAD(+)</name>
        <dbReference type="ChEBI" id="CHEBI:57540"/>
    </ligand>
</feature>
<dbReference type="Pfam" id="PF01262">
    <property type="entry name" value="AlaDh_PNT_C"/>
    <property type="match status" value="1"/>
</dbReference>
<keyword evidence="12" id="KW-1185">Reference proteome</keyword>
<dbReference type="SMART" id="SM01002">
    <property type="entry name" value="AlaDh_PNT_C"/>
    <property type="match status" value="1"/>
</dbReference>
<evidence type="ECO:0000259" key="10">
    <source>
        <dbReference type="SMART" id="SM01003"/>
    </source>
</evidence>
<dbReference type="Gene3D" id="3.40.50.720">
    <property type="entry name" value="NAD(P)-binding Rossmann-like Domain"/>
    <property type="match status" value="2"/>
</dbReference>
<dbReference type="PANTHER" id="PTHR42795">
    <property type="entry name" value="ALANINE DEHYDROGENASE"/>
    <property type="match status" value="1"/>
</dbReference>
<gene>
    <name evidence="11" type="ORF">GGR91_000801</name>
</gene>
<proteinExistence type="inferred from homology"/>
<dbReference type="InterPro" id="IPR008143">
    <property type="entry name" value="Ala_DH/PNT_CS2"/>
</dbReference>
<reference evidence="11 12" key="1">
    <citation type="submission" date="2020-08" db="EMBL/GenBank/DDBJ databases">
        <title>Genomic Encyclopedia of Type Strains, Phase IV (KMG-IV): sequencing the most valuable type-strain genomes for metagenomic binning, comparative biology and taxonomic classification.</title>
        <authorList>
            <person name="Goeker M."/>
        </authorList>
    </citation>
    <scope>NUCLEOTIDE SEQUENCE [LARGE SCALE GENOMIC DNA]</scope>
    <source>
        <strain evidence="11 12">DSM 29050</strain>
    </source>
</reference>
<comment type="similarity">
    <text evidence="1 5">Belongs to the AlaDH/PNT family.</text>
</comment>
<feature type="binding site" evidence="8">
    <location>
        <position position="198"/>
    </location>
    <ligand>
        <name>NAD(+)</name>
        <dbReference type="ChEBI" id="CHEBI:57540"/>
    </ligand>
</feature>
<name>A0A840AW71_9SPHN</name>
<feature type="active site" description="Proton donor/acceptor" evidence="6">
    <location>
        <position position="96"/>
    </location>
</feature>
<dbReference type="PIRSF" id="PIRSF000183">
    <property type="entry name" value="Alanine_dh"/>
    <property type="match status" value="1"/>
</dbReference>